<dbReference type="PROSITE" id="PS50110">
    <property type="entry name" value="RESPONSE_REGULATORY"/>
    <property type="match status" value="1"/>
</dbReference>
<dbReference type="Proteomes" id="UP000190037">
    <property type="component" value="Unassembled WGS sequence"/>
</dbReference>
<keyword evidence="1" id="KW-0597">Phosphoprotein</keyword>
<dbReference type="CDD" id="cd17557">
    <property type="entry name" value="REC_Rcp-like"/>
    <property type="match status" value="1"/>
</dbReference>
<evidence type="ECO:0000259" key="2">
    <source>
        <dbReference type="PROSITE" id="PS50110"/>
    </source>
</evidence>
<dbReference type="Gene3D" id="3.40.50.2300">
    <property type="match status" value="1"/>
</dbReference>
<proteinExistence type="predicted"/>
<dbReference type="PANTHER" id="PTHR44520:SF2">
    <property type="entry name" value="RESPONSE REGULATOR RCP1"/>
    <property type="match status" value="1"/>
</dbReference>
<evidence type="ECO:0000256" key="1">
    <source>
        <dbReference type="PROSITE-ProRule" id="PRU00169"/>
    </source>
</evidence>
<dbReference type="GO" id="GO:0000160">
    <property type="term" value="P:phosphorelay signal transduction system"/>
    <property type="evidence" value="ECO:0007669"/>
    <property type="project" value="InterPro"/>
</dbReference>
<name>A0A1T3NJ18_9ACTN</name>
<dbReference type="InterPro" id="IPR052893">
    <property type="entry name" value="TCS_response_regulator"/>
</dbReference>
<feature type="modified residue" description="4-aspartylphosphate" evidence="1">
    <location>
        <position position="123"/>
    </location>
</feature>
<dbReference type="InterPro" id="IPR001789">
    <property type="entry name" value="Sig_transdc_resp-reg_receiver"/>
</dbReference>
<dbReference type="AlphaFoldDB" id="A0A1T3NJ18"/>
<dbReference type="Pfam" id="PF00072">
    <property type="entry name" value="Response_reg"/>
    <property type="match status" value="1"/>
</dbReference>
<protein>
    <recommendedName>
        <fullName evidence="2">Response regulatory domain-containing protein</fullName>
    </recommendedName>
</protein>
<feature type="domain" description="Response regulatory" evidence="2">
    <location>
        <begin position="69"/>
        <end position="190"/>
    </location>
</feature>
<sequence length="206" mass="22375">MSRAVDRNAAEEAAAAAAAGARYPQLGDAWYVTRQAARQRWPGLVFTATPASRPLPRGAGTPDGADHYDVLLVEDDPADGIIIAEGLREQGTVRTVTRVDDGRAALRFLREQGNARPALIVIDLNIPRMSGQELLTVLSDDPALRAIPVVVLTNSDDPRDVHTAFDLHANAYVTKPVRLDDFLAAVRGIDTFFHSARRETTPPPTY</sequence>
<dbReference type="InterPro" id="IPR011006">
    <property type="entry name" value="CheY-like_superfamily"/>
</dbReference>
<gene>
    <name evidence="3" type="ORF">B4N89_46820</name>
</gene>
<organism evidence="3 4">
    <name type="scientific">Embleya scabrispora</name>
    <dbReference type="NCBI Taxonomy" id="159449"/>
    <lineage>
        <taxon>Bacteria</taxon>
        <taxon>Bacillati</taxon>
        <taxon>Actinomycetota</taxon>
        <taxon>Actinomycetes</taxon>
        <taxon>Kitasatosporales</taxon>
        <taxon>Streptomycetaceae</taxon>
        <taxon>Embleya</taxon>
    </lineage>
</organism>
<keyword evidence="4" id="KW-1185">Reference proteome</keyword>
<dbReference type="SMART" id="SM00448">
    <property type="entry name" value="REC"/>
    <property type="match status" value="1"/>
</dbReference>
<dbReference type="STRING" id="159449.B4N89_46820"/>
<evidence type="ECO:0000313" key="3">
    <source>
        <dbReference type="EMBL" id="OPC76591.1"/>
    </source>
</evidence>
<evidence type="ECO:0000313" key="4">
    <source>
        <dbReference type="Proteomes" id="UP000190037"/>
    </source>
</evidence>
<reference evidence="3 4" key="1">
    <citation type="submission" date="2017-03" db="EMBL/GenBank/DDBJ databases">
        <title>Draft genome sequence of Streptomyces scabrisporus NF3, endophyte isolated from Amphipterygium adstringens.</title>
        <authorList>
            <person name="Vazquez M."/>
            <person name="Ceapa C.D."/>
            <person name="Rodriguez Luna D."/>
            <person name="Sanchez Esquivel S."/>
        </authorList>
    </citation>
    <scope>NUCLEOTIDE SEQUENCE [LARGE SCALE GENOMIC DNA]</scope>
    <source>
        <strain evidence="3 4">NF3</strain>
    </source>
</reference>
<comment type="caution">
    <text evidence="3">The sequence shown here is derived from an EMBL/GenBank/DDBJ whole genome shotgun (WGS) entry which is preliminary data.</text>
</comment>
<dbReference type="EMBL" id="MWQN01000006">
    <property type="protein sequence ID" value="OPC76591.1"/>
    <property type="molecule type" value="Genomic_DNA"/>
</dbReference>
<dbReference type="SUPFAM" id="SSF52172">
    <property type="entry name" value="CheY-like"/>
    <property type="match status" value="1"/>
</dbReference>
<dbReference type="PANTHER" id="PTHR44520">
    <property type="entry name" value="RESPONSE REGULATOR RCP1-RELATED"/>
    <property type="match status" value="1"/>
</dbReference>
<accession>A0A1T3NJ18</accession>